<evidence type="ECO:0000259" key="2">
    <source>
        <dbReference type="Pfam" id="PF02878"/>
    </source>
</evidence>
<dbReference type="SUPFAM" id="SSF53738">
    <property type="entry name" value="Phosphoglucomutase, first 3 domains"/>
    <property type="match status" value="1"/>
</dbReference>
<dbReference type="Proteomes" id="UP000231280">
    <property type="component" value="Unassembled WGS sequence"/>
</dbReference>
<dbReference type="InterPro" id="IPR005844">
    <property type="entry name" value="A-D-PHexomutase_a/b/a-I"/>
</dbReference>
<dbReference type="GO" id="GO:0016868">
    <property type="term" value="F:intramolecular phosphotransferase activity"/>
    <property type="evidence" value="ECO:0007669"/>
    <property type="project" value="InterPro"/>
</dbReference>
<comment type="similarity">
    <text evidence="1">Belongs to the phosphohexose mutase family.</text>
</comment>
<dbReference type="Pfam" id="PF02878">
    <property type="entry name" value="PGM_PMM_I"/>
    <property type="match status" value="1"/>
</dbReference>
<organism evidence="3 4">
    <name type="scientific">Candidatus Portnoybacteria bacterium CG_4_8_14_3_um_filter_44_10</name>
    <dbReference type="NCBI Taxonomy" id="1974802"/>
    <lineage>
        <taxon>Bacteria</taxon>
        <taxon>Candidatus Portnoyibacteriota</taxon>
    </lineage>
</organism>
<gene>
    <name evidence="3" type="ORF">CO002_04315</name>
</gene>
<protein>
    <recommendedName>
        <fullName evidence="2">Alpha-D-phosphohexomutase alpha/beta/alpha domain-containing protein</fullName>
    </recommendedName>
</protein>
<accession>A0A2M7IEW6</accession>
<feature type="domain" description="Alpha-D-phosphohexomutase alpha/beta/alpha" evidence="2">
    <location>
        <begin position="32"/>
        <end position="65"/>
    </location>
</feature>
<dbReference type="EMBL" id="PFGX01000122">
    <property type="protein sequence ID" value="PIW75019.1"/>
    <property type="molecule type" value="Genomic_DNA"/>
</dbReference>
<sequence>MRGKDDFFLFSCPASCIIYIKAENKPMSINPKIFKTYDVRGIYPAEVNEEAANKIGAAFAIYLSGKT</sequence>
<evidence type="ECO:0000313" key="3">
    <source>
        <dbReference type="EMBL" id="PIW75019.1"/>
    </source>
</evidence>
<dbReference type="GO" id="GO:0005975">
    <property type="term" value="P:carbohydrate metabolic process"/>
    <property type="evidence" value="ECO:0007669"/>
    <property type="project" value="InterPro"/>
</dbReference>
<reference evidence="4" key="1">
    <citation type="submission" date="2017-09" db="EMBL/GenBank/DDBJ databases">
        <title>Depth-based differentiation of microbial function through sediment-hosted aquifers and enrichment of novel symbionts in the deep terrestrial subsurface.</title>
        <authorList>
            <person name="Probst A.J."/>
            <person name="Ladd B."/>
            <person name="Jarett J.K."/>
            <person name="Geller-Mcgrath D.E."/>
            <person name="Sieber C.M.K."/>
            <person name="Emerson J.B."/>
            <person name="Anantharaman K."/>
            <person name="Thomas B.C."/>
            <person name="Malmstrom R."/>
            <person name="Stieglmeier M."/>
            <person name="Klingl A."/>
            <person name="Woyke T."/>
            <person name="Ryan C.M."/>
            <person name="Banfield J.F."/>
        </authorList>
    </citation>
    <scope>NUCLEOTIDE SEQUENCE [LARGE SCALE GENOMIC DNA]</scope>
</reference>
<dbReference type="InterPro" id="IPR016055">
    <property type="entry name" value="A-D-PHexomutase_a/b/a-I/II/III"/>
</dbReference>
<evidence type="ECO:0000256" key="1">
    <source>
        <dbReference type="ARBA" id="ARBA00010231"/>
    </source>
</evidence>
<proteinExistence type="inferred from homology"/>
<dbReference type="Gene3D" id="3.40.120.10">
    <property type="entry name" value="Alpha-D-Glucose-1,6-Bisphosphate, subunit A, domain 3"/>
    <property type="match status" value="1"/>
</dbReference>
<dbReference type="AlphaFoldDB" id="A0A2M7IEW6"/>
<comment type="caution">
    <text evidence="3">The sequence shown here is derived from an EMBL/GenBank/DDBJ whole genome shotgun (WGS) entry which is preliminary data.</text>
</comment>
<feature type="non-terminal residue" evidence="3">
    <location>
        <position position="67"/>
    </location>
</feature>
<name>A0A2M7IEW6_9BACT</name>
<evidence type="ECO:0000313" key="4">
    <source>
        <dbReference type="Proteomes" id="UP000231280"/>
    </source>
</evidence>